<proteinExistence type="predicted"/>
<name>A0A6M5Z3Q4_9BACT</name>
<evidence type="ECO:0000313" key="3">
    <source>
        <dbReference type="Proteomes" id="UP000503447"/>
    </source>
</evidence>
<evidence type="ECO:0000256" key="1">
    <source>
        <dbReference type="SAM" id="SignalP"/>
    </source>
</evidence>
<accession>A0A6M5Z3Q4</accession>
<organism evidence="2 3">
    <name type="scientific">Frigoriglobus tundricola</name>
    <dbReference type="NCBI Taxonomy" id="2774151"/>
    <lineage>
        <taxon>Bacteria</taxon>
        <taxon>Pseudomonadati</taxon>
        <taxon>Planctomycetota</taxon>
        <taxon>Planctomycetia</taxon>
        <taxon>Gemmatales</taxon>
        <taxon>Gemmataceae</taxon>
        <taxon>Frigoriglobus</taxon>
    </lineage>
</organism>
<dbReference type="AlphaFoldDB" id="A0A6M5Z3Q4"/>
<protein>
    <recommendedName>
        <fullName evidence="4">DUF1344 domain-containing protein</fullName>
    </recommendedName>
</protein>
<sequence>MRKFVFATLALALSLSLTLAGEVAFVKYDSDKKVLTVKEDDKTATYTITDETKVKRGDKDGKLENVLKYFGEKAKEGDKFEITVDKEKKTVTEIKLKGKKI</sequence>
<dbReference type="KEGG" id="ftj:FTUN_7465"/>
<dbReference type="RefSeq" id="WP_171474737.1">
    <property type="nucleotide sequence ID" value="NZ_CP053452.2"/>
</dbReference>
<evidence type="ECO:0000313" key="2">
    <source>
        <dbReference type="EMBL" id="QJW99842.1"/>
    </source>
</evidence>
<feature type="chain" id="PRO_5026649231" description="DUF1344 domain-containing protein" evidence="1">
    <location>
        <begin position="21"/>
        <end position="101"/>
    </location>
</feature>
<dbReference type="Proteomes" id="UP000503447">
    <property type="component" value="Chromosome"/>
</dbReference>
<feature type="signal peptide" evidence="1">
    <location>
        <begin position="1"/>
        <end position="20"/>
    </location>
</feature>
<dbReference type="EMBL" id="CP053452">
    <property type="protein sequence ID" value="QJW99842.1"/>
    <property type="molecule type" value="Genomic_DNA"/>
</dbReference>
<evidence type="ECO:0008006" key="4">
    <source>
        <dbReference type="Google" id="ProtNLM"/>
    </source>
</evidence>
<keyword evidence="3" id="KW-1185">Reference proteome</keyword>
<reference evidence="3" key="1">
    <citation type="submission" date="2020-05" db="EMBL/GenBank/DDBJ databases">
        <title>Frigoriglobus tundricola gen. nov., sp. nov., a psychrotolerant cellulolytic planctomycete of the family Gemmataceae with two divergent copies of 16S rRNA gene.</title>
        <authorList>
            <person name="Kulichevskaya I.S."/>
            <person name="Ivanova A.A."/>
            <person name="Naumoff D.G."/>
            <person name="Beletsky A.V."/>
            <person name="Rijpstra W.I.C."/>
            <person name="Sinninghe Damste J.S."/>
            <person name="Mardanov A.V."/>
            <person name="Ravin N.V."/>
            <person name="Dedysh S.N."/>
        </authorList>
    </citation>
    <scope>NUCLEOTIDE SEQUENCE [LARGE SCALE GENOMIC DNA]</scope>
    <source>
        <strain evidence="3">PL17</strain>
    </source>
</reference>
<keyword evidence="1" id="KW-0732">Signal</keyword>
<gene>
    <name evidence="2" type="ORF">FTUN_7465</name>
</gene>